<feature type="region of interest" description="Disordered" evidence="3">
    <location>
        <begin position="191"/>
        <end position="233"/>
    </location>
</feature>
<dbReference type="SUPFAM" id="SSF54495">
    <property type="entry name" value="UBC-like"/>
    <property type="match status" value="1"/>
</dbReference>
<dbReference type="AlphaFoldDB" id="A0AAV9IL11"/>
<keyword evidence="6" id="KW-1185">Reference proteome</keyword>
<organism evidence="5 6">
    <name type="scientific">Galdieria yellowstonensis</name>
    <dbReference type="NCBI Taxonomy" id="3028027"/>
    <lineage>
        <taxon>Eukaryota</taxon>
        <taxon>Rhodophyta</taxon>
        <taxon>Bangiophyceae</taxon>
        <taxon>Galdieriales</taxon>
        <taxon>Galdieriaceae</taxon>
        <taxon>Galdieria</taxon>
    </lineage>
</organism>
<gene>
    <name evidence="5" type="ORF">GAYE_SCF53G6125</name>
</gene>
<feature type="domain" description="UBC core" evidence="4">
    <location>
        <begin position="457"/>
        <end position="620"/>
    </location>
</feature>
<keyword evidence="2" id="KW-0833">Ubl conjugation pathway</keyword>
<evidence type="ECO:0000256" key="1">
    <source>
        <dbReference type="ARBA" id="ARBA00022679"/>
    </source>
</evidence>
<dbReference type="EMBL" id="JANCYU010000061">
    <property type="protein sequence ID" value="KAK4528190.1"/>
    <property type="molecule type" value="Genomic_DNA"/>
</dbReference>
<evidence type="ECO:0000256" key="2">
    <source>
        <dbReference type="ARBA" id="ARBA00022786"/>
    </source>
</evidence>
<comment type="caution">
    <text evidence="5">The sequence shown here is derived from an EMBL/GenBank/DDBJ whole genome shotgun (WGS) entry which is preliminary data.</text>
</comment>
<accession>A0AAV9IL11</accession>
<dbReference type="SMART" id="SM00212">
    <property type="entry name" value="UBCc"/>
    <property type="match status" value="1"/>
</dbReference>
<dbReference type="Proteomes" id="UP001300502">
    <property type="component" value="Unassembled WGS sequence"/>
</dbReference>
<dbReference type="InterPro" id="IPR000608">
    <property type="entry name" value="UBC"/>
</dbReference>
<sequence>MDTLTNQDDGAQICRRRKQVESIQKTFSCDNCKQLQIGVPLKLRCEHSLCKSCCLRSLSDDSGNLQTSLYCPVHSCIRKLTTRECFKMFIYLFKLGEHKIWLQHWQAEVEKYSNSVETEDRSGLVSLHSEHATSKLCYCGCHIMACVVEWSVEPSTIFSLAKFHCGLARILSIGHQFDRIARNTERKVRRGTLESRTTVETKSPSLFKKRSSSGASHGVGYGGRSGEKFVESDSHKRKSDYDDSIMSSVLDCISVLLHRRLGPYPLFLWTFLHHSAFIQVVANLLRNNSIHDVCSRIDLYSSLFHFLKICVEDISLQLFLFVPIACTYDSHGTNEETQNTSLAHLLADFERNISFLQKSSLKGNVDIPRSEAHLMNLVAETCAQVRSVKTLYERFTSELEDNVQMSSPKPERNNDELTKEYCHCLRPLQFQTLEGLSRYHSLKKENSMRREWNPGKGRTFRLAKEVSSLRNDLPLFYDSSIVVRVDEENFDIFRVLIFGPENTPYANGAFFFDFLLPPEYPEKPPKGCFLNTRLGEIRCNPNLYNDGKICLSLLGTWAGPSWTSQCTLLQVLVSIQSFIFVGEPYFNEPGFEEFQCTARGKRNSKRYNLYVQDYTVKYAMLDVLQKPYKGFEQVLKEHFRLKRSHILRQVEEWHERAKEWVEPRNADLLLPDCTQSSSSSRVCCGVQSDTLTKLKQVMEKL</sequence>
<dbReference type="GO" id="GO:0016740">
    <property type="term" value="F:transferase activity"/>
    <property type="evidence" value="ECO:0007669"/>
    <property type="project" value="UniProtKB-KW"/>
</dbReference>
<keyword evidence="1" id="KW-0808">Transferase</keyword>
<dbReference type="InterPro" id="IPR016135">
    <property type="entry name" value="UBQ-conjugating_enzyme/RWD"/>
</dbReference>
<dbReference type="Gene3D" id="3.10.110.10">
    <property type="entry name" value="Ubiquitin Conjugating Enzyme"/>
    <property type="match status" value="1"/>
</dbReference>
<dbReference type="CDD" id="cd23810">
    <property type="entry name" value="UBCc_BIRC6"/>
    <property type="match status" value="1"/>
</dbReference>
<protein>
    <recommendedName>
        <fullName evidence="4">UBC core domain-containing protein</fullName>
    </recommendedName>
</protein>
<dbReference type="Pfam" id="PF00179">
    <property type="entry name" value="UQ_con"/>
    <property type="match status" value="1"/>
</dbReference>
<name>A0AAV9IL11_9RHOD</name>
<reference evidence="5 6" key="1">
    <citation type="submission" date="2022-07" db="EMBL/GenBank/DDBJ databases">
        <title>Genome-wide signatures of adaptation to extreme environments.</title>
        <authorList>
            <person name="Cho C.H."/>
            <person name="Yoon H.S."/>
        </authorList>
    </citation>
    <scope>NUCLEOTIDE SEQUENCE [LARGE SCALE GENOMIC DNA]</scope>
    <source>
        <strain evidence="5 6">108.79 E11</strain>
    </source>
</reference>
<evidence type="ECO:0000313" key="5">
    <source>
        <dbReference type="EMBL" id="KAK4528190.1"/>
    </source>
</evidence>
<evidence type="ECO:0000256" key="3">
    <source>
        <dbReference type="SAM" id="MobiDB-lite"/>
    </source>
</evidence>
<dbReference type="PROSITE" id="PS50127">
    <property type="entry name" value="UBC_2"/>
    <property type="match status" value="1"/>
</dbReference>
<proteinExistence type="predicted"/>
<evidence type="ECO:0000259" key="4">
    <source>
        <dbReference type="PROSITE" id="PS50127"/>
    </source>
</evidence>
<dbReference type="PANTHER" id="PTHR46116">
    <property type="entry name" value="(E3-INDEPENDENT) E2 UBIQUITIN-CONJUGATING ENZYME"/>
    <property type="match status" value="1"/>
</dbReference>
<evidence type="ECO:0000313" key="6">
    <source>
        <dbReference type="Proteomes" id="UP001300502"/>
    </source>
</evidence>